<dbReference type="InterPro" id="IPR050707">
    <property type="entry name" value="HTH_MetabolicPath_Reg"/>
</dbReference>
<dbReference type="SMART" id="SM00346">
    <property type="entry name" value="HTH_ICLR"/>
    <property type="match status" value="1"/>
</dbReference>
<dbReference type="Proteomes" id="UP000183407">
    <property type="component" value="Unassembled WGS sequence"/>
</dbReference>
<evidence type="ECO:0000313" key="7">
    <source>
        <dbReference type="Proteomes" id="UP000183407"/>
    </source>
</evidence>
<dbReference type="SUPFAM" id="SSF46785">
    <property type="entry name" value="Winged helix' DNA-binding domain"/>
    <property type="match status" value="1"/>
</dbReference>
<dbReference type="PANTHER" id="PTHR30136">
    <property type="entry name" value="HELIX-TURN-HELIX TRANSCRIPTIONAL REGULATOR, ICLR FAMILY"/>
    <property type="match status" value="1"/>
</dbReference>
<evidence type="ECO:0000259" key="4">
    <source>
        <dbReference type="PROSITE" id="PS51077"/>
    </source>
</evidence>
<protein>
    <submittedName>
        <fullName evidence="6">DNA-binding transcriptional regulator, IclR family</fullName>
    </submittedName>
</protein>
<name>A0A1H4TSN1_RHOJO</name>
<accession>A0A1H4TSN1</accession>
<dbReference type="Gene3D" id="3.30.450.40">
    <property type="match status" value="1"/>
</dbReference>
<evidence type="ECO:0000256" key="3">
    <source>
        <dbReference type="ARBA" id="ARBA00023163"/>
    </source>
</evidence>
<dbReference type="Gene3D" id="1.10.10.10">
    <property type="entry name" value="Winged helix-like DNA-binding domain superfamily/Winged helix DNA-binding domain"/>
    <property type="match status" value="1"/>
</dbReference>
<reference evidence="7" key="1">
    <citation type="submission" date="2016-10" db="EMBL/GenBank/DDBJ databases">
        <authorList>
            <person name="Varghese N."/>
        </authorList>
    </citation>
    <scope>NUCLEOTIDE SEQUENCE [LARGE SCALE GENOMIC DNA]</scope>
    <source>
        <strain evidence="7">DSM 44719</strain>
    </source>
</reference>
<dbReference type="AlphaFoldDB" id="A0A1H4TSN1"/>
<dbReference type="InterPro" id="IPR005471">
    <property type="entry name" value="Tscrpt_reg_IclR_N"/>
</dbReference>
<dbReference type="InterPro" id="IPR036390">
    <property type="entry name" value="WH_DNA-bd_sf"/>
</dbReference>
<dbReference type="InterPro" id="IPR029016">
    <property type="entry name" value="GAF-like_dom_sf"/>
</dbReference>
<feature type="domain" description="HTH iclR-type" evidence="4">
    <location>
        <begin position="13"/>
        <end position="72"/>
    </location>
</feature>
<gene>
    <name evidence="6" type="ORF">SAMN04490220_2058</name>
</gene>
<dbReference type="EMBL" id="FNTL01000004">
    <property type="protein sequence ID" value="SEC59526.1"/>
    <property type="molecule type" value="Genomic_DNA"/>
</dbReference>
<proteinExistence type="predicted"/>
<evidence type="ECO:0000256" key="2">
    <source>
        <dbReference type="ARBA" id="ARBA00023125"/>
    </source>
</evidence>
<dbReference type="InterPro" id="IPR014757">
    <property type="entry name" value="Tscrpt_reg_IclR_C"/>
</dbReference>
<evidence type="ECO:0000259" key="5">
    <source>
        <dbReference type="PROSITE" id="PS51078"/>
    </source>
</evidence>
<dbReference type="PANTHER" id="PTHR30136:SF24">
    <property type="entry name" value="HTH-TYPE TRANSCRIPTIONAL REPRESSOR ALLR"/>
    <property type="match status" value="1"/>
</dbReference>
<organism evidence="6 7">
    <name type="scientific">Rhodococcus jostii</name>
    <dbReference type="NCBI Taxonomy" id="132919"/>
    <lineage>
        <taxon>Bacteria</taxon>
        <taxon>Bacillati</taxon>
        <taxon>Actinomycetota</taxon>
        <taxon>Actinomycetes</taxon>
        <taxon>Mycobacteriales</taxon>
        <taxon>Nocardiaceae</taxon>
        <taxon>Rhodococcus</taxon>
    </lineage>
</organism>
<dbReference type="GO" id="GO:0045892">
    <property type="term" value="P:negative regulation of DNA-templated transcription"/>
    <property type="evidence" value="ECO:0007669"/>
    <property type="project" value="TreeGrafter"/>
</dbReference>
<keyword evidence="1" id="KW-0805">Transcription regulation</keyword>
<evidence type="ECO:0000256" key="1">
    <source>
        <dbReference type="ARBA" id="ARBA00023015"/>
    </source>
</evidence>
<dbReference type="OrthoDB" id="60629at2"/>
<feature type="domain" description="IclR-ED" evidence="5">
    <location>
        <begin position="73"/>
        <end position="243"/>
    </location>
</feature>
<dbReference type="InterPro" id="IPR036388">
    <property type="entry name" value="WH-like_DNA-bd_sf"/>
</dbReference>
<evidence type="ECO:0000313" key="6">
    <source>
        <dbReference type="EMBL" id="SEC59526.1"/>
    </source>
</evidence>
<dbReference type="Pfam" id="PF09339">
    <property type="entry name" value="HTH_IclR"/>
    <property type="match status" value="1"/>
</dbReference>
<dbReference type="SUPFAM" id="SSF55781">
    <property type="entry name" value="GAF domain-like"/>
    <property type="match status" value="1"/>
</dbReference>
<dbReference type="PROSITE" id="PS51077">
    <property type="entry name" value="HTH_ICLR"/>
    <property type="match status" value="1"/>
</dbReference>
<keyword evidence="2 6" id="KW-0238">DNA-binding</keyword>
<dbReference type="GO" id="GO:0003677">
    <property type="term" value="F:DNA binding"/>
    <property type="evidence" value="ECO:0007669"/>
    <property type="project" value="UniProtKB-KW"/>
</dbReference>
<dbReference type="PROSITE" id="PS51078">
    <property type="entry name" value="ICLR_ED"/>
    <property type="match status" value="1"/>
</dbReference>
<sequence>MHAGEPSETGLVVSTLDRVSLILDSFRSAPRLTLTTLSRRTGIPRTSTHRMLEQLVRMGWICRSGVEYELGGKLVEMGMLAPYQIKLEYVVEPLLSELHRVTGHVVHLGVLDGNNVLYLQKIADRAGPDLQTRIGGRIPARSSTIGKALFAAAPRREQVDAGVHAESDSGRQHGVAFGTCTSGLNCIGVRIGSMGGAEVGLSVSGPTGQVKFERQQVAPVRLAAAAIAQYFDLTGSIRRHLDAGSLQRADSGRGDRSTWR</sequence>
<dbReference type="GO" id="GO:0003700">
    <property type="term" value="F:DNA-binding transcription factor activity"/>
    <property type="evidence" value="ECO:0007669"/>
    <property type="project" value="TreeGrafter"/>
</dbReference>
<dbReference type="Pfam" id="PF01614">
    <property type="entry name" value="IclR_C"/>
    <property type="match status" value="1"/>
</dbReference>
<dbReference type="RefSeq" id="WP_073366519.1">
    <property type="nucleotide sequence ID" value="NZ_FNTL01000004.1"/>
</dbReference>
<keyword evidence="3" id="KW-0804">Transcription</keyword>